<sequence>MTSPLVPPLMIDRNADLASWCAHWLTLPYVAVDTEFVRTETFYPIAGLIQIGDGKRAYLIDPLEITDWAPLVELLQAPDVVKVLHACSEDLEVFSRLCGAYPLPLFDTQLAAAFLGMDFSMGYSRLVSAQLNIDLPKEETRSDWLQRPLSDAQIEYAARDAQHLAELYELLAPRIAEAGVEEWLFADTAEQVAGSGQVIDPELAYQQVKQAWRLNPAQLAILQRLAFWRETESRERDQARNRLVRERALCPLAQQQPDNLQALSRIEDMHPRTVRHDGETLLQLIREGQAADPQDYPERLPEPLPAAANRLLKLMRKIGSAEAERLNIAPEIMLRKKVIEAMLRTGYPNGPYHLPAELVGWRRELLGEALLKVANAEAEEPV</sequence>
<dbReference type="InterPro" id="IPR002562">
    <property type="entry name" value="3'-5'_exonuclease_dom"/>
</dbReference>
<dbReference type="EMBL" id="LAZR01000034">
    <property type="protein sequence ID" value="KKO01711.1"/>
    <property type="molecule type" value="Genomic_DNA"/>
</dbReference>
<gene>
    <name evidence="7" type="ORF">LCGC14_0115200</name>
</gene>
<comment type="caution">
    <text evidence="7">The sequence shown here is derived from an EMBL/GenBank/DDBJ whole genome shotgun (WGS) entry which is preliminary data.</text>
</comment>
<dbReference type="GO" id="GO:0008033">
    <property type="term" value="P:tRNA processing"/>
    <property type="evidence" value="ECO:0007669"/>
    <property type="project" value="UniProtKB-KW"/>
</dbReference>
<dbReference type="SMART" id="SM00341">
    <property type="entry name" value="HRDC"/>
    <property type="match status" value="1"/>
</dbReference>
<dbReference type="GO" id="GO:0000166">
    <property type="term" value="F:nucleotide binding"/>
    <property type="evidence" value="ECO:0007669"/>
    <property type="project" value="InterPro"/>
</dbReference>
<dbReference type="InterPro" id="IPR044876">
    <property type="entry name" value="HRDC_dom_sf"/>
</dbReference>
<dbReference type="InterPro" id="IPR002121">
    <property type="entry name" value="HRDC_dom"/>
</dbReference>
<keyword evidence="5" id="KW-0269">Exonuclease</keyword>
<evidence type="ECO:0000256" key="1">
    <source>
        <dbReference type="ARBA" id="ARBA00022490"/>
    </source>
</evidence>
<feature type="domain" description="HRDC" evidence="6">
    <location>
        <begin position="215"/>
        <end position="295"/>
    </location>
</feature>
<dbReference type="Gene3D" id="1.10.150.80">
    <property type="entry name" value="HRDC domain"/>
    <property type="match status" value="2"/>
</dbReference>
<dbReference type="Pfam" id="PF01612">
    <property type="entry name" value="DNA_pol_A_exo1"/>
    <property type="match status" value="1"/>
</dbReference>
<keyword evidence="1" id="KW-0963">Cytoplasm</keyword>
<name>A0A0F9V913_9ZZZZ</name>
<dbReference type="InterPro" id="IPR010997">
    <property type="entry name" value="HRDC-like_sf"/>
</dbReference>
<dbReference type="CDD" id="cd06142">
    <property type="entry name" value="RNaseD_exo"/>
    <property type="match status" value="1"/>
</dbReference>
<dbReference type="PANTHER" id="PTHR47649">
    <property type="entry name" value="RIBONUCLEASE D"/>
    <property type="match status" value="1"/>
</dbReference>
<organism evidence="7">
    <name type="scientific">marine sediment metagenome</name>
    <dbReference type="NCBI Taxonomy" id="412755"/>
    <lineage>
        <taxon>unclassified sequences</taxon>
        <taxon>metagenomes</taxon>
        <taxon>ecological metagenomes</taxon>
    </lineage>
</organism>
<dbReference type="HAMAP" id="MF_01899">
    <property type="entry name" value="RNase_D"/>
    <property type="match status" value="1"/>
</dbReference>
<dbReference type="PANTHER" id="PTHR47649:SF1">
    <property type="entry name" value="RIBONUCLEASE D"/>
    <property type="match status" value="1"/>
</dbReference>
<reference evidence="7" key="1">
    <citation type="journal article" date="2015" name="Nature">
        <title>Complex archaea that bridge the gap between prokaryotes and eukaryotes.</title>
        <authorList>
            <person name="Spang A."/>
            <person name="Saw J.H."/>
            <person name="Jorgensen S.L."/>
            <person name="Zaremba-Niedzwiedzka K."/>
            <person name="Martijn J."/>
            <person name="Lind A.E."/>
            <person name="van Eijk R."/>
            <person name="Schleper C."/>
            <person name="Guy L."/>
            <person name="Ettema T.J."/>
        </authorList>
    </citation>
    <scope>NUCLEOTIDE SEQUENCE</scope>
</reference>
<proteinExistence type="inferred from homology"/>
<dbReference type="Pfam" id="PF00570">
    <property type="entry name" value="HRDC"/>
    <property type="match status" value="1"/>
</dbReference>
<keyword evidence="2" id="KW-0819">tRNA processing</keyword>
<dbReference type="PROSITE" id="PS50967">
    <property type="entry name" value="HRDC"/>
    <property type="match status" value="1"/>
</dbReference>
<keyword evidence="3" id="KW-0540">Nuclease</keyword>
<dbReference type="InterPro" id="IPR051086">
    <property type="entry name" value="RNase_D-like"/>
</dbReference>
<evidence type="ECO:0000256" key="2">
    <source>
        <dbReference type="ARBA" id="ARBA00022694"/>
    </source>
</evidence>
<dbReference type="GO" id="GO:0033890">
    <property type="term" value="F:ribonuclease D activity"/>
    <property type="evidence" value="ECO:0007669"/>
    <property type="project" value="InterPro"/>
</dbReference>
<dbReference type="GO" id="GO:0003676">
    <property type="term" value="F:nucleic acid binding"/>
    <property type="evidence" value="ECO:0007669"/>
    <property type="project" value="InterPro"/>
</dbReference>
<keyword evidence="4" id="KW-0378">Hydrolase</keyword>
<evidence type="ECO:0000256" key="4">
    <source>
        <dbReference type="ARBA" id="ARBA00022801"/>
    </source>
</evidence>
<dbReference type="InterPro" id="IPR006292">
    <property type="entry name" value="RNase_D"/>
</dbReference>
<evidence type="ECO:0000256" key="5">
    <source>
        <dbReference type="ARBA" id="ARBA00022839"/>
    </source>
</evidence>
<evidence type="ECO:0000259" key="6">
    <source>
        <dbReference type="PROSITE" id="PS50967"/>
    </source>
</evidence>
<dbReference type="SMART" id="SM00474">
    <property type="entry name" value="35EXOc"/>
    <property type="match status" value="1"/>
</dbReference>
<evidence type="ECO:0000256" key="3">
    <source>
        <dbReference type="ARBA" id="ARBA00022722"/>
    </source>
</evidence>
<dbReference type="AlphaFoldDB" id="A0A0F9V913"/>
<dbReference type="Gene3D" id="3.30.420.10">
    <property type="entry name" value="Ribonuclease H-like superfamily/Ribonuclease H"/>
    <property type="match status" value="1"/>
</dbReference>
<accession>A0A0F9V913</accession>
<evidence type="ECO:0000313" key="7">
    <source>
        <dbReference type="EMBL" id="KKO01711.1"/>
    </source>
</evidence>
<dbReference type="NCBIfam" id="TIGR01388">
    <property type="entry name" value="rnd"/>
    <property type="match status" value="1"/>
</dbReference>
<dbReference type="InterPro" id="IPR012337">
    <property type="entry name" value="RNaseH-like_sf"/>
</dbReference>
<protein>
    <recommendedName>
        <fullName evidence="6">HRDC domain-containing protein</fullName>
    </recommendedName>
</protein>
<dbReference type="InterPro" id="IPR036397">
    <property type="entry name" value="RNaseH_sf"/>
</dbReference>
<dbReference type="GO" id="GO:0008408">
    <property type="term" value="F:3'-5' exonuclease activity"/>
    <property type="evidence" value="ECO:0007669"/>
    <property type="project" value="InterPro"/>
</dbReference>
<dbReference type="SUPFAM" id="SSF47819">
    <property type="entry name" value="HRDC-like"/>
    <property type="match status" value="2"/>
</dbReference>
<dbReference type="SUPFAM" id="SSF53098">
    <property type="entry name" value="Ribonuclease H-like"/>
    <property type="match status" value="1"/>
</dbReference>